<dbReference type="RefSeq" id="WP_190313309.1">
    <property type="nucleotide sequence ID" value="NZ_JACNYL010000002.1"/>
</dbReference>
<keyword evidence="4" id="KW-0418">Kinase</keyword>
<dbReference type="SUPFAM" id="SSF53613">
    <property type="entry name" value="Ribokinase-like"/>
    <property type="match status" value="1"/>
</dbReference>
<protein>
    <recommendedName>
        <fullName evidence="2">hydroxymethylpyrimidine kinase</fullName>
        <ecNumber evidence="2">2.7.1.49</ecNumber>
    </recommendedName>
</protein>
<keyword evidence="5" id="KW-1185">Reference proteome</keyword>
<accession>A0ABR7XQU7</accession>
<evidence type="ECO:0000259" key="3">
    <source>
        <dbReference type="Pfam" id="PF08543"/>
    </source>
</evidence>
<feature type="domain" description="Pyridoxamine kinase/Phosphomethylpyrimidine kinase" evidence="3">
    <location>
        <begin position="17"/>
        <end position="236"/>
    </location>
</feature>
<dbReference type="EMBL" id="JACNYL010000002">
    <property type="protein sequence ID" value="MBD1421556.1"/>
    <property type="molecule type" value="Genomic_DNA"/>
</dbReference>
<dbReference type="EC" id="2.7.1.49" evidence="2"/>
<evidence type="ECO:0000313" key="4">
    <source>
        <dbReference type="EMBL" id="MBD1421556.1"/>
    </source>
</evidence>
<proteinExistence type="predicted"/>
<comment type="caution">
    <text evidence="4">The sequence shown here is derived from an EMBL/GenBank/DDBJ whole genome shotgun (WGS) entry which is preliminary data.</text>
</comment>
<name>A0ABR7XQU7_9SPHI</name>
<dbReference type="GO" id="GO:0016301">
    <property type="term" value="F:kinase activity"/>
    <property type="evidence" value="ECO:0007669"/>
    <property type="project" value="UniProtKB-KW"/>
</dbReference>
<dbReference type="Pfam" id="PF08543">
    <property type="entry name" value="Phos_pyr_kin"/>
    <property type="match status" value="1"/>
</dbReference>
<dbReference type="Proteomes" id="UP000651112">
    <property type="component" value="Unassembled WGS sequence"/>
</dbReference>
<reference evidence="4 5" key="1">
    <citation type="submission" date="2020-08" db="EMBL/GenBank/DDBJ databases">
        <title>Sphingobacterium sp. DN00404 isolated from aquaculture water.</title>
        <authorList>
            <person name="Zhang M."/>
        </authorList>
    </citation>
    <scope>NUCLEOTIDE SEQUENCE [LARGE SCALE GENOMIC DNA]</scope>
    <source>
        <strain evidence="4 5">KCTC 42746</strain>
    </source>
</reference>
<organism evidence="4 5">
    <name type="scientific">Sphingobacterium chuzhouense</name>
    <dbReference type="NCBI Taxonomy" id="1742264"/>
    <lineage>
        <taxon>Bacteria</taxon>
        <taxon>Pseudomonadati</taxon>
        <taxon>Bacteroidota</taxon>
        <taxon>Sphingobacteriia</taxon>
        <taxon>Sphingobacteriales</taxon>
        <taxon>Sphingobacteriaceae</taxon>
        <taxon>Sphingobacterium</taxon>
    </lineage>
</organism>
<keyword evidence="4" id="KW-0808">Transferase</keyword>
<evidence type="ECO:0000256" key="2">
    <source>
        <dbReference type="ARBA" id="ARBA00012135"/>
    </source>
</evidence>
<dbReference type="InterPro" id="IPR004399">
    <property type="entry name" value="HMP/HMP-P_kinase_dom"/>
</dbReference>
<dbReference type="Gene3D" id="3.40.1190.20">
    <property type="match status" value="1"/>
</dbReference>
<dbReference type="PANTHER" id="PTHR20858">
    <property type="entry name" value="PHOSPHOMETHYLPYRIMIDINE KINASE"/>
    <property type="match status" value="1"/>
</dbReference>
<dbReference type="InterPro" id="IPR029056">
    <property type="entry name" value="Ribokinase-like"/>
</dbReference>
<dbReference type="CDD" id="cd01169">
    <property type="entry name" value="HMPP_kinase"/>
    <property type="match status" value="1"/>
</dbReference>
<sequence>MGRQKNRPIVLSIAGFDPSGGAGVLADIKTFEQLEVQGMAIITANTIQTENTLSYVDWLDIKVIRRGIEVLMQRYMITVVKIGIIKNVAFLEDILTCVRACNPGVFIIWDPVLKSSSGAVFFQEDGGRSLAAVINHIDLITPNFDEYQILEPYFKNDFSNALLIKGGHRDDHTGMDVLRQGTAVSEIHPHAPKIYPKHGSGCVLSSAVAAYIAWGNGLEEACRKAKVYTERFLNSHSSLLGFHYENK</sequence>
<evidence type="ECO:0000313" key="5">
    <source>
        <dbReference type="Proteomes" id="UP000651112"/>
    </source>
</evidence>
<comment type="pathway">
    <text evidence="1">Cofactor biosynthesis; thiamine diphosphate biosynthesis.</text>
</comment>
<gene>
    <name evidence="4" type="ORF">H8B21_08250</name>
</gene>
<dbReference type="InterPro" id="IPR013749">
    <property type="entry name" value="PM/HMP-P_kinase-1"/>
</dbReference>
<evidence type="ECO:0000256" key="1">
    <source>
        <dbReference type="ARBA" id="ARBA00004948"/>
    </source>
</evidence>
<dbReference type="PANTHER" id="PTHR20858:SF17">
    <property type="entry name" value="HYDROXYMETHYLPYRIMIDINE_PHOSPHOMETHYLPYRIMIDINE KINASE THI20-RELATED"/>
    <property type="match status" value="1"/>
</dbReference>